<evidence type="ECO:0000256" key="3">
    <source>
        <dbReference type="ARBA" id="ARBA00022741"/>
    </source>
</evidence>
<sequence>MALLNICRDNKDPFYRYKMPPIVSKIEGRGNGIRTAVVNASEVARALSRPCPYVIKFFGFELGAQTKVDENNDRYIVNGAHDAPKLQDLLDSFINKFVLCASCRNPETDLIISKDGNITRVCKACGQRTKVDPGHKLTSFIVKNPPANSKSKKKAATASANVGGAAVDAGSGAGSDSGNGNANGADNADGEEDDELTKRINSEAAGLPDESYGGDDDSWTVDVSEEAVRARQKELERSLAVLDVNGDDDEEDETVYSELGEWISSEKPSDVEIYKKASEMGIADKHLTIQVLAQTLFTENIATEIEDHEGLLTKMITSKNHEKALLGGIERLIGLNHPDKIKSIPVILSKLYQNDLVSEDVLLKWGTRVSKKYVDKETSKKVRKAAKPFIDWLQEAESESESDDE</sequence>
<dbReference type="Gene3D" id="1.25.40.180">
    <property type="match status" value="1"/>
</dbReference>
<evidence type="ECO:0000313" key="8">
    <source>
        <dbReference type="EMBL" id="CDP36691.1"/>
    </source>
</evidence>
<dbReference type="PhylomeDB" id="A0A060TBZ9"/>
<dbReference type="Gene3D" id="3.30.30.170">
    <property type="match status" value="1"/>
</dbReference>
<evidence type="ECO:0000259" key="7">
    <source>
        <dbReference type="PROSITE" id="PS51363"/>
    </source>
</evidence>
<dbReference type="FunFam" id="1.25.40.180:FF:000031">
    <property type="entry name" value="Eukaryotic translation initiation factor 5"/>
    <property type="match status" value="1"/>
</dbReference>
<dbReference type="GO" id="GO:0001732">
    <property type="term" value="P:formation of cytoplasmic translation initiation complex"/>
    <property type="evidence" value="ECO:0007669"/>
    <property type="project" value="TreeGrafter"/>
</dbReference>
<dbReference type="InterPro" id="IPR016190">
    <property type="entry name" value="Transl_init_fac_IF2/IF5_Zn-bd"/>
</dbReference>
<dbReference type="PROSITE" id="PS51363">
    <property type="entry name" value="W2"/>
    <property type="match status" value="1"/>
</dbReference>
<comment type="similarity">
    <text evidence="1">Belongs to the eIF-2-beta/eIF-5 family.</text>
</comment>
<dbReference type="EMBL" id="HG937692">
    <property type="protein sequence ID" value="CDP36691.1"/>
    <property type="molecule type" value="Genomic_DNA"/>
</dbReference>
<dbReference type="GO" id="GO:0005829">
    <property type="term" value="C:cytosol"/>
    <property type="evidence" value="ECO:0007669"/>
    <property type="project" value="TreeGrafter"/>
</dbReference>
<dbReference type="InterPro" id="IPR045196">
    <property type="entry name" value="IF2/IF5"/>
</dbReference>
<evidence type="ECO:0000256" key="1">
    <source>
        <dbReference type="ARBA" id="ARBA00010397"/>
    </source>
</evidence>
<dbReference type="SMART" id="SM00515">
    <property type="entry name" value="eIF5C"/>
    <property type="match status" value="1"/>
</dbReference>
<dbReference type="AlphaFoldDB" id="A0A060TBZ9"/>
<dbReference type="InterPro" id="IPR016024">
    <property type="entry name" value="ARM-type_fold"/>
</dbReference>
<dbReference type="Pfam" id="PF02020">
    <property type="entry name" value="W2"/>
    <property type="match status" value="1"/>
</dbReference>
<reference evidence="8" key="2">
    <citation type="submission" date="2014-06" db="EMBL/GenBank/DDBJ databases">
        <title>The complete genome of Blastobotrys (Arxula) adeninivorans LS3 - a yeast of biotechnological interest.</title>
        <authorList>
            <person name="Kunze G."/>
            <person name="Gaillardin C."/>
            <person name="Czernicka M."/>
            <person name="Durrens P."/>
            <person name="Martin T."/>
            <person name="Boer E."/>
            <person name="Gabaldon T."/>
            <person name="Cruz J."/>
            <person name="Talla E."/>
            <person name="Marck C."/>
            <person name="Goffeau A."/>
            <person name="Barbe V."/>
            <person name="Baret P."/>
            <person name="Baronian K."/>
            <person name="Beier S."/>
            <person name="Bleykasten C."/>
            <person name="Bode R."/>
            <person name="Casaregola S."/>
            <person name="Despons L."/>
            <person name="Fairhead C."/>
            <person name="Giersberg M."/>
            <person name="Gierski P."/>
            <person name="Hahnel U."/>
            <person name="Hartmann A."/>
            <person name="Jankowska D."/>
            <person name="Jubin C."/>
            <person name="Jung P."/>
            <person name="Lafontaine I."/>
            <person name="Leh-Louis V."/>
            <person name="Lemaire M."/>
            <person name="Marcet-Houben M."/>
            <person name="Mascher M."/>
            <person name="Morel G."/>
            <person name="Richard G.-F."/>
            <person name="Riechen J."/>
            <person name="Sacerdot C."/>
            <person name="Sarkar A."/>
            <person name="Savel G."/>
            <person name="Schacherer J."/>
            <person name="Sherman D."/>
            <person name="Straub M.-L."/>
            <person name="Stein N."/>
            <person name="Thierry A."/>
            <person name="Trautwein-Schult A."/>
            <person name="Westhof E."/>
            <person name="Worch S."/>
            <person name="Dujon B."/>
            <person name="Souciet J.-L."/>
            <person name="Wincker P."/>
            <person name="Scholz U."/>
            <person name="Neuveglise N."/>
        </authorList>
    </citation>
    <scope>NUCLEOTIDE SEQUENCE</scope>
    <source>
        <strain evidence="8">LS3</strain>
    </source>
</reference>
<protein>
    <submittedName>
        <fullName evidence="8">ARAD1B18788p</fullName>
    </submittedName>
</protein>
<reference evidence="8" key="1">
    <citation type="submission" date="2014-02" db="EMBL/GenBank/DDBJ databases">
        <authorList>
            <person name="Genoscope - CEA"/>
        </authorList>
    </citation>
    <scope>NUCLEOTIDE SEQUENCE</scope>
    <source>
        <strain evidence="8">LS3</strain>
    </source>
</reference>
<keyword evidence="3" id="KW-0547">Nucleotide-binding</keyword>
<dbReference type="InterPro" id="IPR002735">
    <property type="entry name" value="Transl_init_fac_IF2/IF5_dom"/>
</dbReference>
<name>A0A060TBZ9_BLAAD</name>
<dbReference type="SUPFAM" id="SSF48371">
    <property type="entry name" value="ARM repeat"/>
    <property type="match status" value="1"/>
</dbReference>
<dbReference type="GO" id="GO:0071074">
    <property type="term" value="F:eukaryotic initiation factor eIF2 binding"/>
    <property type="evidence" value="ECO:0007669"/>
    <property type="project" value="TreeGrafter"/>
</dbReference>
<keyword evidence="5" id="KW-0342">GTP-binding</keyword>
<dbReference type="SUPFAM" id="SSF75689">
    <property type="entry name" value="Zinc-binding domain of translation initiation factor 2 beta"/>
    <property type="match status" value="1"/>
</dbReference>
<feature type="region of interest" description="Disordered" evidence="6">
    <location>
        <begin position="169"/>
        <end position="194"/>
    </location>
</feature>
<dbReference type="InterPro" id="IPR003307">
    <property type="entry name" value="W2_domain"/>
</dbReference>
<dbReference type="FunFam" id="3.30.30.170:FF:000002">
    <property type="entry name" value="Eukaryotic translation initiation factor 5"/>
    <property type="match status" value="1"/>
</dbReference>
<dbReference type="CDD" id="cd11561">
    <property type="entry name" value="W2_eIF5"/>
    <property type="match status" value="1"/>
</dbReference>
<dbReference type="Gene3D" id="2.20.25.350">
    <property type="match status" value="1"/>
</dbReference>
<dbReference type="GO" id="GO:0003743">
    <property type="term" value="F:translation initiation factor activity"/>
    <property type="evidence" value="ECO:0007669"/>
    <property type="project" value="UniProtKB-KW"/>
</dbReference>
<dbReference type="SUPFAM" id="SSF100966">
    <property type="entry name" value="Translation initiation factor 2 beta, aIF2beta, N-terminal domain"/>
    <property type="match status" value="1"/>
</dbReference>
<feature type="compositionally biased region" description="Low complexity" evidence="6">
    <location>
        <begin position="178"/>
        <end position="187"/>
    </location>
</feature>
<dbReference type="PANTHER" id="PTHR23001:SF7">
    <property type="entry name" value="EUKARYOTIC TRANSLATION INITIATION FACTOR 5"/>
    <property type="match status" value="1"/>
</dbReference>
<dbReference type="Pfam" id="PF01873">
    <property type="entry name" value="eIF-5_eIF-2B"/>
    <property type="match status" value="1"/>
</dbReference>
<dbReference type="PANTHER" id="PTHR23001">
    <property type="entry name" value="EUKARYOTIC TRANSLATION INITIATION FACTOR"/>
    <property type="match status" value="1"/>
</dbReference>
<evidence type="ECO:0000256" key="5">
    <source>
        <dbReference type="ARBA" id="ARBA00023134"/>
    </source>
</evidence>
<accession>A0A060TBZ9</accession>
<dbReference type="InterPro" id="IPR016189">
    <property type="entry name" value="Transl_init_fac_IF2/IF5_N"/>
</dbReference>
<evidence type="ECO:0000256" key="6">
    <source>
        <dbReference type="SAM" id="MobiDB-lite"/>
    </source>
</evidence>
<keyword evidence="4" id="KW-0648">Protein biosynthesis</keyword>
<feature type="domain" description="W2" evidence="7">
    <location>
        <begin position="249"/>
        <end position="403"/>
    </location>
</feature>
<dbReference type="GO" id="GO:0005092">
    <property type="term" value="F:GDP-dissociation inhibitor activity"/>
    <property type="evidence" value="ECO:0007669"/>
    <property type="project" value="TreeGrafter"/>
</dbReference>
<evidence type="ECO:0000256" key="4">
    <source>
        <dbReference type="ARBA" id="ARBA00022917"/>
    </source>
</evidence>
<organism evidence="8">
    <name type="scientific">Blastobotrys adeninivorans</name>
    <name type="common">Yeast</name>
    <name type="synonym">Arxula adeninivorans</name>
    <dbReference type="NCBI Taxonomy" id="409370"/>
    <lineage>
        <taxon>Eukaryota</taxon>
        <taxon>Fungi</taxon>
        <taxon>Dikarya</taxon>
        <taxon>Ascomycota</taxon>
        <taxon>Saccharomycotina</taxon>
        <taxon>Dipodascomycetes</taxon>
        <taxon>Dipodascales</taxon>
        <taxon>Trichomonascaceae</taxon>
        <taxon>Blastobotrys</taxon>
    </lineage>
</organism>
<proteinExistence type="inferred from homology"/>
<dbReference type="SMART" id="SM00653">
    <property type="entry name" value="eIF2B_5"/>
    <property type="match status" value="1"/>
</dbReference>
<gene>
    <name evidence="8" type="ORF">GNLVRS02_ARAD1B18788g</name>
</gene>
<keyword evidence="2" id="KW-0396">Initiation factor</keyword>
<dbReference type="FunFam" id="2.20.25.350:FF:000001">
    <property type="entry name" value="Eukaryotic translation initiation factor 5"/>
    <property type="match status" value="1"/>
</dbReference>
<evidence type="ECO:0000256" key="2">
    <source>
        <dbReference type="ARBA" id="ARBA00022540"/>
    </source>
</evidence>
<dbReference type="GO" id="GO:0005525">
    <property type="term" value="F:GTP binding"/>
    <property type="evidence" value="ECO:0007669"/>
    <property type="project" value="UniProtKB-KW"/>
</dbReference>